<dbReference type="Gene3D" id="1.10.10.60">
    <property type="entry name" value="Homeodomain-like"/>
    <property type="match status" value="1"/>
</dbReference>
<feature type="domain" description="HTH araC/xylS-type" evidence="4">
    <location>
        <begin position="194"/>
        <end position="292"/>
    </location>
</feature>
<dbReference type="InterPro" id="IPR020449">
    <property type="entry name" value="Tscrpt_reg_AraC-type_HTH"/>
</dbReference>
<dbReference type="RefSeq" id="WP_016419530.1">
    <property type="nucleotide sequence ID" value="NZ_CAJPRD010000056.1"/>
</dbReference>
<dbReference type="AlphaFoldDB" id="A0A1H2QSI4"/>
<dbReference type="InterPro" id="IPR009057">
    <property type="entry name" value="Homeodomain-like_sf"/>
</dbReference>
<evidence type="ECO:0000313" key="6">
    <source>
        <dbReference type="Proteomes" id="UP000182771"/>
    </source>
</evidence>
<name>A0A1H2QSI4_9FLAO</name>
<dbReference type="SUPFAM" id="SSF46689">
    <property type="entry name" value="Homeodomain-like"/>
    <property type="match status" value="1"/>
</dbReference>
<accession>A0A1H2QSI4</accession>
<evidence type="ECO:0000256" key="2">
    <source>
        <dbReference type="ARBA" id="ARBA00023125"/>
    </source>
</evidence>
<evidence type="ECO:0000313" key="5">
    <source>
        <dbReference type="EMBL" id="SDW09584.1"/>
    </source>
</evidence>
<dbReference type="InterPro" id="IPR018060">
    <property type="entry name" value="HTH_AraC"/>
</dbReference>
<keyword evidence="3" id="KW-0804">Transcription</keyword>
<dbReference type="InterPro" id="IPR018062">
    <property type="entry name" value="HTH_AraC-typ_CS"/>
</dbReference>
<organism evidence="5 6">
    <name type="scientific">Capnocytophaga granulosa</name>
    <dbReference type="NCBI Taxonomy" id="45242"/>
    <lineage>
        <taxon>Bacteria</taxon>
        <taxon>Pseudomonadati</taxon>
        <taxon>Bacteroidota</taxon>
        <taxon>Flavobacteriia</taxon>
        <taxon>Flavobacteriales</taxon>
        <taxon>Flavobacteriaceae</taxon>
        <taxon>Capnocytophaga</taxon>
    </lineage>
</organism>
<keyword evidence="1" id="KW-0805">Transcription regulation</keyword>
<sequence>MYSKNSAQSTSLFQEVEEGIFVFQKENESDDYEDVRQDIKQNFIQFHFCDRGAVTFVFHDGNYTFPLKEMESLLLYNPKEILPLQVQLSPGSALFSLFIAIGKFHSLFLEESGVIDFLSPSGQHEKYYTIGAISPQLSVILHQLRTMHLHTSVYPLYLKAKVYELLSLYFNKGQENESEACPFLSNEDNVQKIRKAKEIILKRMTSPPSLQELAEEVGLPLKKLKSGFKQIYGESVYSFLFDYKMELARKWLTTEQYNVNELSLKLGYSMPSHFIAAFKKKFGTTPKKYILTKNTL</sequence>
<dbReference type="PRINTS" id="PR00032">
    <property type="entry name" value="HTHARAC"/>
</dbReference>
<dbReference type="GeneID" id="85017896"/>
<keyword evidence="6" id="KW-1185">Reference proteome</keyword>
<dbReference type="Pfam" id="PF12833">
    <property type="entry name" value="HTH_18"/>
    <property type="match status" value="1"/>
</dbReference>
<dbReference type="GO" id="GO:0043565">
    <property type="term" value="F:sequence-specific DNA binding"/>
    <property type="evidence" value="ECO:0007669"/>
    <property type="project" value="InterPro"/>
</dbReference>
<gene>
    <name evidence="5" type="ORF">SAMN05444420_101232</name>
</gene>
<dbReference type="PROSITE" id="PS01124">
    <property type="entry name" value="HTH_ARAC_FAMILY_2"/>
    <property type="match status" value="1"/>
</dbReference>
<dbReference type="EMBL" id="FNND01000001">
    <property type="protein sequence ID" value="SDW09584.1"/>
    <property type="molecule type" value="Genomic_DNA"/>
</dbReference>
<protein>
    <submittedName>
        <fullName evidence="5">Transcriptional regulator, AraC family</fullName>
    </submittedName>
</protein>
<keyword evidence="2" id="KW-0238">DNA-binding</keyword>
<dbReference type="PANTHER" id="PTHR47893">
    <property type="entry name" value="REGULATORY PROTEIN PCHR"/>
    <property type="match status" value="1"/>
</dbReference>
<proteinExistence type="predicted"/>
<dbReference type="PANTHER" id="PTHR47893:SF1">
    <property type="entry name" value="REGULATORY PROTEIN PCHR"/>
    <property type="match status" value="1"/>
</dbReference>
<evidence type="ECO:0000256" key="1">
    <source>
        <dbReference type="ARBA" id="ARBA00023015"/>
    </source>
</evidence>
<dbReference type="Proteomes" id="UP000182771">
    <property type="component" value="Unassembled WGS sequence"/>
</dbReference>
<dbReference type="OrthoDB" id="799767at2"/>
<reference evidence="5 6" key="1">
    <citation type="submission" date="2016-10" db="EMBL/GenBank/DDBJ databases">
        <authorList>
            <person name="Varghese N."/>
            <person name="Submissions S."/>
        </authorList>
    </citation>
    <scope>NUCLEOTIDE SEQUENCE [LARGE SCALE GENOMIC DNA]</scope>
    <source>
        <strain evidence="5 6">DSM 11449</strain>
    </source>
</reference>
<dbReference type="GO" id="GO:0003700">
    <property type="term" value="F:DNA-binding transcription factor activity"/>
    <property type="evidence" value="ECO:0007669"/>
    <property type="project" value="InterPro"/>
</dbReference>
<dbReference type="SMART" id="SM00342">
    <property type="entry name" value="HTH_ARAC"/>
    <property type="match status" value="1"/>
</dbReference>
<dbReference type="InterPro" id="IPR053142">
    <property type="entry name" value="PchR_regulatory_protein"/>
</dbReference>
<evidence type="ECO:0000256" key="3">
    <source>
        <dbReference type="ARBA" id="ARBA00023163"/>
    </source>
</evidence>
<dbReference type="PROSITE" id="PS00041">
    <property type="entry name" value="HTH_ARAC_FAMILY_1"/>
    <property type="match status" value="1"/>
</dbReference>
<evidence type="ECO:0000259" key="4">
    <source>
        <dbReference type="PROSITE" id="PS01124"/>
    </source>
</evidence>
<comment type="caution">
    <text evidence="5">The sequence shown here is derived from an EMBL/GenBank/DDBJ whole genome shotgun (WGS) entry which is preliminary data.</text>
</comment>